<accession>A0A562TB12</accession>
<keyword evidence="3" id="KW-1185">Reference proteome</keyword>
<sequence length="180" mass="19319">MRGYVKQLRALTLVAAASLALAACQTAGLKPGSIQTSFPPAGWNTERKGNEIAYVCSPNTCRTKQAVFVSPIKVKGDAEAAVRSDIFSAGLMRELGKSLNRASKGGIQTLSTQKVTTSAYSGFDFVYRITPNFGEPQYLAARFIIQADRGVAIGSISPSRQTAQANLRKYLASTTVRRLP</sequence>
<evidence type="ECO:0000313" key="2">
    <source>
        <dbReference type="EMBL" id="TWI90468.1"/>
    </source>
</evidence>
<dbReference type="Proteomes" id="UP000320593">
    <property type="component" value="Unassembled WGS sequence"/>
</dbReference>
<evidence type="ECO:0000256" key="1">
    <source>
        <dbReference type="SAM" id="SignalP"/>
    </source>
</evidence>
<dbReference type="PROSITE" id="PS51257">
    <property type="entry name" value="PROKAR_LIPOPROTEIN"/>
    <property type="match status" value="1"/>
</dbReference>
<feature type="chain" id="PRO_5021713285" evidence="1">
    <location>
        <begin position="23"/>
        <end position="180"/>
    </location>
</feature>
<keyword evidence="1" id="KW-0732">Signal</keyword>
<gene>
    <name evidence="2" type="ORF">JM93_01450</name>
</gene>
<organism evidence="2 3">
    <name type="scientific">Roseibium hamelinense</name>
    <dbReference type="NCBI Taxonomy" id="150831"/>
    <lineage>
        <taxon>Bacteria</taxon>
        <taxon>Pseudomonadati</taxon>
        <taxon>Pseudomonadota</taxon>
        <taxon>Alphaproteobacteria</taxon>
        <taxon>Hyphomicrobiales</taxon>
        <taxon>Stappiaceae</taxon>
        <taxon>Roseibium</taxon>
    </lineage>
</organism>
<dbReference type="EMBL" id="VLLF01000002">
    <property type="protein sequence ID" value="TWI90468.1"/>
    <property type="molecule type" value="Genomic_DNA"/>
</dbReference>
<proteinExistence type="predicted"/>
<feature type="signal peptide" evidence="1">
    <location>
        <begin position="1"/>
        <end position="22"/>
    </location>
</feature>
<comment type="caution">
    <text evidence="2">The sequence shown here is derived from an EMBL/GenBank/DDBJ whole genome shotgun (WGS) entry which is preliminary data.</text>
</comment>
<dbReference type="OrthoDB" id="7678791at2"/>
<evidence type="ECO:0000313" key="3">
    <source>
        <dbReference type="Proteomes" id="UP000320593"/>
    </source>
</evidence>
<dbReference type="AlphaFoldDB" id="A0A562TB12"/>
<reference evidence="2 3" key="1">
    <citation type="submission" date="2019-07" db="EMBL/GenBank/DDBJ databases">
        <title>Genomic Encyclopedia of Archaeal and Bacterial Type Strains, Phase II (KMG-II): from individual species to whole genera.</title>
        <authorList>
            <person name="Goeker M."/>
        </authorList>
    </citation>
    <scope>NUCLEOTIDE SEQUENCE [LARGE SCALE GENOMIC DNA]</scope>
    <source>
        <strain evidence="2 3">ATCC BAA-252</strain>
    </source>
</reference>
<dbReference type="RefSeq" id="WP_145341662.1">
    <property type="nucleotide sequence ID" value="NZ_SMLY01000085.1"/>
</dbReference>
<protein>
    <submittedName>
        <fullName evidence="2">Uncharacterized protein</fullName>
    </submittedName>
</protein>
<name>A0A562TB12_9HYPH</name>